<keyword evidence="2" id="KW-1185">Reference proteome</keyword>
<proteinExistence type="predicted"/>
<accession>A0AAV3YD22</accession>
<reference evidence="1 2" key="1">
    <citation type="journal article" date="2021" name="Elife">
        <title>Chloroplast acquisition without the gene transfer in kleptoplastic sea slugs, Plakobranchus ocellatus.</title>
        <authorList>
            <person name="Maeda T."/>
            <person name="Takahashi S."/>
            <person name="Yoshida T."/>
            <person name="Shimamura S."/>
            <person name="Takaki Y."/>
            <person name="Nagai Y."/>
            <person name="Toyoda A."/>
            <person name="Suzuki Y."/>
            <person name="Arimoto A."/>
            <person name="Ishii H."/>
            <person name="Satoh N."/>
            <person name="Nishiyama T."/>
            <person name="Hasebe M."/>
            <person name="Maruyama T."/>
            <person name="Minagawa J."/>
            <person name="Obokata J."/>
            <person name="Shigenobu S."/>
        </authorList>
    </citation>
    <scope>NUCLEOTIDE SEQUENCE [LARGE SCALE GENOMIC DNA]</scope>
</reference>
<gene>
    <name evidence="1" type="ORF">PoB_000685700</name>
</gene>
<evidence type="ECO:0000313" key="1">
    <source>
        <dbReference type="EMBL" id="GFN80351.1"/>
    </source>
</evidence>
<evidence type="ECO:0000313" key="2">
    <source>
        <dbReference type="Proteomes" id="UP000735302"/>
    </source>
</evidence>
<protein>
    <submittedName>
        <fullName evidence="1">Uncharacterized protein</fullName>
    </submittedName>
</protein>
<comment type="caution">
    <text evidence="1">The sequence shown here is derived from an EMBL/GenBank/DDBJ whole genome shotgun (WGS) entry which is preliminary data.</text>
</comment>
<organism evidence="1 2">
    <name type="scientific">Plakobranchus ocellatus</name>
    <dbReference type="NCBI Taxonomy" id="259542"/>
    <lineage>
        <taxon>Eukaryota</taxon>
        <taxon>Metazoa</taxon>
        <taxon>Spiralia</taxon>
        <taxon>Lophotrochozoa</taxon>
        <taxon>Mollusca</taxon>
        <taxon>Gastropoda</taxon>
        <taxon>Heterobranchia</taxon>
        <taxon>Euthyneura</taxon>
        <taxon>Panpulmonata</taxon>
        <taxon>Sacoglossa</taxon>
        <taxon>Placobranchoidea</taxon>
        <taxon>Plakobranchidae</taxon>
        <taxon>Plakobranchus</taxon>
    </lineage>
</organism>
<name>A0AAV3YD22_9GAST</name>
<dbReference type="EMBL" id="BLXT01000825">
    <property type="protein sequence ID" value="GFN80351.1"/>
    <property type="molecule type" value="Genomic_DNA"/>
</dbReference>
<dbReference type="AlphaFoldDB" id="A0AAV3YD22"/>
<sequence>MFEQLLMLSTENDLDLKMVMEYPLELVPWALATPDGFPAKANKAVLMHKLEDTSAVKNPAIDQEHIHIIDGNASYHALHVPDLLGAFGELAS</sequence>
<dbReference type="Proteomes" id="UP000735302">
    <property type="component" value="Unassembled WGS sequence"/>
</dbReference>